<name>A0A1H6JAC3_RUMFL</name>
<proteinExistence type="inferred from homology"/>
<reference evidence="8 9" key="1">
    <citation type="submission" date="2016-10" db="EMBL/GenBank/DDBJ databases">
        <authorList>
            <person name="de Groot N.N."/>
        </authorList>
    </citation>
    <scope>NUCLEOTIDE SEQUENCE [LARGE SCALE GENOMIC DNA]</scope>
    <source>
        <strain evidence="8 9">YAD2003</strain>
    </source>
</reference>
<feature type="binding site" evidence="7">
    <location>
        <position position="106"/>
    </location>
    <ligand>
        <name>S-adenosyl-L-methionine</name>
        <dbReference type="ChEBI" id="CHEBI:59789"/>
    </ligand>
</feature>
<sequence length="157" mass="17639">MNIVLIVIGKLKEEYLRSACAEYIKRLGRYCTFELHELDECRLSDNPSDKEIASALKKEAEQIKRYAKGMIVPMCIEGKQLSSPELSEKITNAGVSGQSTVTFIIGSSFGLDPEIKSMGTLKLSMSKMTFPHQLARVMLLEQIYRAFQIAEGGKYHK</sequence>
<comment type="similarity">
    <text evidence="6 7">Belongs to the RNA methyltransferase RlmH family.</text>
</comment>
<dbReference type="NCBIfam" id="NF000985">
    <property type="entry name" value="PRK00103.1-3"/>
    <property type="match status" value="1"/>
</dbReference>
<dbReference type="EC" id="2.1.1.177" evidence="7"/>
<dbReference type="Pfam" id="PF02590">
    <property type="entry name" value="SPOUT_MTase"/>
    <property type="match status" value="1"/>
</dbReference>
<evidence type="ECO:0000256" key="7">
    <source>
        <dbReference type="HAMAP-Rule" id="MF_00658"/>
    </source>
</evidence>
<dbReference type="InterPro" id="IPR029028">
    <property type="entry name" value="Alpha/beta_knot_MTases"/>
</dbReference>
<keyword evidence="1 7" id="KW-0963">Cytoplasm</keyword>
<dbReference type="CDD" id="cd18081">
    <property type="entry name" value="RlmH-like"/>
    <property type="match status" value="1"/>
</dbReference>
<dbReference type="SUPFAM" id="SSF75217">
    <property type="entry name" value="alpha/beta knot"/>
    <property type="match status" value="1"/>
</dbReference>
<evidence type="ECO:0000313" key="8">
    <source>
        <dbReference type="EMBL" id="SEH56604.1"/>
    </source>
</evidence>
<dbReference type="Gene3D" id="3.40.1280.10">
    <property type="match status" value="1"/>
</dbReference>
<dbReference type="GO" id="GO:0070038">
    <property type="term" value="F:rRNA (pseudouridine-N3-)-methyltransferase activity"/>
    <property type="evidence" value="ECO:0007669"/>
    <property type="project" value="UniProtKB-UniRule"/>
</dbReference>
<protein>
    <recommendedName>
        <fullName evidence="7">Ribosomal RNA large subunit methyltransferase H</fullName>
        <ecNumber evidence="7">2.1.1.177</ecNumber>
    </recommendedName>
    <alternativeName>
        <fullName evidence="7">23S rRNA (pseudouridine1915-N3)-methyltransferase</fullName>
    </alternativeName>
    <alternativeName>
        <fullName evidence="7">23S rRNA m3Psi1915 methyltransferase</fullName>
    </alternativeName>
    <alternativeName>
        <fullName evidence="7">rRNA (pseudouridine-N3-)-methyltransferase RlmH</fullName>
    </alternativeName>
</protein>
<feature type="binding site" evidence="7">
    <location>
        <begin position="125"/>
        <end position="130"/>
    </location>
    <ligand>
        <name>S-adenosyl-L-methionine</name>
        <dbReference type="ChEBI" id="CHEBI:59789"/>
    </ligand>
</feature>
<comment type="subcellular location">
    <subcellularLocation>
        <location evidence="7">Cytoplasm</location>
    </subcellularLocation>
</comment>
<evidence type="ECO:0000256" key="2">
    <source>
        <dbReference type="ARBA" id="ARBA00022552"/>
    </source>
</evidence>
<dbReference type="EMBL" id="FNWV01000004">
    <property type="protein sequence ID" value="SEH56604.1"/>
    <property type="molecule type" value="Genomic_DNA"/>
</dbReference>
<dbReference type="AlphaFoldDB" id="A0A1H6JAC3"/>
<dbReference type="Proteomes" id="UP000183190">
    <property type="component" value="Unassembled WGS sequence"/>
</dbReference>
<organism evidence="8 9">
    <name type="scientific">Ruminococcus flavefaciens</name>
    <dbReference type="NCBI Taxonomy" id="1265"/>
    <lineage>
        <taxon>Bacteria</taxon>
        <taxon>Bacillati</taxon>
        <taxon>Bacillota</taxon>
        <taxon>Clostridia</taxon>
        <taxon>Eubacteriales</taxon>
        <taxon>Oscillospiraceae</taxon>
        <taxon>Ruminococcus</taxon>
    </lineage>
</organism>
<comment type="subunit">
    <text evidence="7">Homodimer.</text>
</comment>
<gene>
    <name evidence="7" type="primary">rlmH</name>
    <name evidence="8" type="ORF">SAMN02910265_01496</name>
</gene>
<keyword evidence="3 7" id="KW-0489">Methyltransferase</keyword>
<evidence type="ECO:0000313" key="9">
    <source>
        <dbReference type="Proteomes" id="UP000183190"/>
    </source>
</evidence>
<keyword evidence="4 7" id="KW-0808">Transferase</keyword>
<evidence type="ECO:0000256" key="3">
    <source>
        <dbReference type="ARBA" id="ARBA00022603"/>
    </source>
</evidence>
<evidence type="ECO:0000256" key="5">
    <source>
        <dbReference type="ARBA" id="ARBA00022691"/>
    </source>
</evidence>
<dbReference type="GO" id="GO:0005737">
    <property type="term" value="C:cytoplasm"/>
    <property type="evidence" value="ECO:0007669"/>
    <property type="project" value="UniProtKB-SubCell"/>
</dbReference>
<comment type="function">
    <text evidence="7">Specifically methylates the pseudouridine at position 1915 (m3Psi1915) in 23S rRNA.</text>
</comment>
<dbReference type="HAMAP" id="MF_00658">
    <property type="entry name" value="23SrRNA_methyltr_H"/>
    <property type="match status" value="1"/>
</dbReference>
<comment type="caution">
    <text evidence="7">Lacks conserved residue(s) required for the propagation of feature annotation.</text>
</comment>
<evidence type="ECO:0000256" key="1">
    <source>
        <dbReference type="ARBA" id="ARBA00022490"/>
    </source>
</evidence>
<dbReference type="InterPro" id="IPR029026">
    <property type="entry name" value="tRNA_m1G_MTases_N"/>
</dbReference>
<dbReference type="PANTHER" id="PTHR33603">
    <property type="entry name" value="METHYLTRANSFERASE"/>
    <property type="match status" value="1"/>
</dbReference>
<dbReference type="PIRSF" id="PIRSF004505">
    <property type="entry name" value="MT_bac"/>
    <property type="match status" value="1"/>
</dbReference>
<comment type="catalytic activity">
    <reaction evidence="7">
        <text>pseudouridine(1915) in 23S rRNA + S-adenosyl-L-methionine = N(3)-methylpseudouridine(1915) in 23S rRNA + S-adenosyl-L-homocysteine + H(+)</text>
        <dbReference type="Rhea" id="RHEA:42752"/>
        <dbReference type="Rhea" id="RHEA-COMP:10221"/>
        <dbReference type="Rhea" id="RHEA-COMP:10222"/>
        <dbReference type="ChEBI" id="CHEBI:15378"/>
        <dbReference type="ChEBI" id="CHEBI:57856"/>
        <dbReference type="ChEBI" id="CHEBI:59789"/>
        <dbReference type="ChEBI" id="CHEBI:65314"/>
        <dbReference type="ChEBI" id="CHEBI:74486"/>
        <dbReference type="EC" id="2.1.1.177"/>
    </reaction>
</comment>
<dbReference type="InterPro" id="IPR003742">
    <property type="entry name" value="RlmH-like"/>
</dbReference>
<keyword evidence="5 7" id="KW-0949">S-adenosyl-L-methionine</keyword>
<dbReference type="PANTHER" id="PTHR33603:SF1">
    <property type="entry name" value="RIBOSOMAL RNA LARGE SUBUNIT METHYLTRANSFERASE H"/>
    <property type="match status" value="1"/>
</dbReference>
<evidence type="ECO:0000256" key="4">
    <source>
        <dbReference type="ARBA" id="ARBA00022679"/>
    </source>
</evidence>
<evidence type="ECO:0000256" key="6">
    <source>
        <dbReference type="ARBA" id="ARBA00038303"/>
    </source>
</evidence>
<keyword evidence="2 7" id="KW-0698">rRNA processing</keyword>
<accession>A0A1H6JAC3</accession>